<dbReference type="EMBL" id="JXTC01000044">
    <property type="protein sequence ID" value="PON95592.1"/>
    <property type="molecule type" value="Genomic_DNA"/>
</dbReference>
<comment type="caution">
    <text evidence="1">The sequence shown here is derived from an EMBL/GenBank/DDBJ whole genome shotgun (WGS) entry which is preliminary data.</text>
</comment>
<name>A0A2P5FCS4_TREOI</name>
<organism evidence="1 2">
    <name type="scientific">Trema orientale</name>
    <name type="common">Charcoal tree</name>
    <name type="synonym">Celtis orientalis</name>
    <dbReference type="NCBI Taxonomy" id="63057"/>
    <lineage>
        <taxon>Eukaryota</taxon>
        <taxon>Viridiplantae</taxon>
        <taxon>Streptophyta</taxon>
        <taxon>Embryophyta</taxon>
        <taxon>Tracheophyta</taxon>
        <taxon>Spermatophyta</taxon>
        <taxon>Magnoliopsida</taxon>
        <taxon>eudicotyledons</taxon>
        <taxon>Gunneridae</taxon>
        <taxon>Pentapetalae</taxon>
        <taxon>rosids</taxon>
        <taxon>fabids</taxon>
        <taxon>Rosales</taxon>
        <taxon>Cannabaceae</taxon>
        <taxon>Trema</taxon>
    </lineage>
</organism>
<sequence>MEDYNRIGESNLYLLSVWGLYTRAWVHIDLAFPLKHRVKVRLRREADCFWAEVKDEQVVIPKPLRKISESIACGLSERALIENTRVDVNQNLDDGSNHDKILEVSNEGFSMSSNSSIKTSITRNSRLKKIAWTVGSGRSVSSYNVHLRKRRRKSEVWRVRGLESLRLLHKLWDLLHITSPNLVFLIETKLYGSKARKVVSRLGYDGHIVVDSKGISDKLNQRILHENLFLFFINNLK</sequence>
<reference evidence="2" key="1">
    <citation type="submission" date="2016-06" db="EMBL/GenBank/DDBJ databases">
        <title>Parallel loss of symbiosis genes in relatives of nitrogen-fixing non-legume Parasponia.</title>
        <authorList>
            <person name="Van Velzen R."/>
            <person name="Holmer R."/>
            <person name="Bu F."/>
            <person name="Rutten L."/>
            <person name="Van Zeijl A."/>
            <person name="Liu W."/>
            <person name="Santuari L."/>
            <person name="Cao Q."/>
            <person name="Sharma T."/>
            <person name="Shen D."/>
            <person name="Roswanjaya Y."/>
            <person name="Wardhani T."/>
            <person name="Kalhor M.S."/>
            <person name="Jansen J."/>
            <person name="Van den Hoogen J."/>
            <person name="Gungor B."/>
            <person name="Hartog M."/>
            <person name="Hontelez J."/>
            <person name="Verver J."/>
            <person name="Yang W.-C."/>
            <person name="Schijlen E."/>
            <person name="Repin R."/>
            <person name="Schilthuizen M."/>
            <person name="Schranz E."/>
            <person name="Heidstra R."/>
            <person name="Miyata K."/>
            <person name="Fedorova E."/>
            <person name="Kohlen W."/>
            <person name="Bisseling T."/>
            <person name="Smit S."/>
            <person name="Geurts R."/>
        </authorList>
    </citation>
    <scope>NUCLEOTIDE SEQUENCE [LARGE SCALE GENOMIC DNA]</scope>
    <source>
        <strain evidence="2">cv. RG33-2</strain>
    </source>
</reference>
<keyword evidence="2" id="KW-1185">Reference proteome</keyword>
<evidence type="ECO:0000313" key="1">
    <source>
        <dbReference type="EMBL" id="PON95592.1"/>
    </source>
</evidence>
<protein>
    <recommendedName>
        <fullName evidence="3">Endonuclease/exonuclease/phosphatase</fullName>
    </recommendedName>
</protein>
<gene>
    <name evidence="1" type="ORF">TorRG33x02_087380</name>
</gene>
<proteinExistence type="predicted"/>
<evidence type="ECO:0000313" key="2">
    <source>
        <dbReference type="Proteomes" id="UP000237000"/>
    </source>
</evidence>
<dbReference type="OrthoDB" id="10430864at2759"/>
<dbReference type="InParanoid" id="A0A2P5FCS4"/>
<accession>A0A2P5FCS4</accession>
<dbReference type="AlphaFoldDB" id="A0A2P5FCS4"/>
<dbReference type="Proteomes" id="UP000237000">
    <property type="component" value="Unassembled WGS sequence"/>
</dbReference>
<evidence type="ECO:0008006" key="3">
    <source>
        <dbReference type="Google" id="ProtNLM"/>
    </source>
</evidence>